<gene>
    <name evidence="11" type="ORF">DYP60_11575</name>
</gene>
<keyword evidence="7 11" id="KW-0067">ATP-binding</keyword>
<dbReference type="PROSITE" id="PS00211">
    <property type="entry name" value="ABC_TRANSPORTER_1"/>
    <property type="match status" value="2"/>
</dbReference>
<name>A0A372ME72_9SPIR</name>
<dbReference type="RefSeq" id="WP_117331169.1">
    <property type="nucleotide sequence ID" value="NZ_QUWK01000013.1"/>
</dbReference>
<dbReference type="GO" id="GO:0005524">
    <property type="term" value="F:ATP binding"/>
    <property type="evidence" value="ECO:0007669"/>
    <property type="project" value="UniProtKB-KW"/>
</dbReference>
<dbReference type="GO" id="GO:0005886">
    <property type="term" value="C:plasma membrane"/>
    <property type="evidence" value="ECO:0007669"/>
    <property type="project" value="UniProtKB-SubCell"/>
</dbReference>
<keyword evidence="8" id="KW-1278">Translocase</keyword>
<evidence type="ECO:0000259" key="10">
    <source>
        <dbReference type="PROSITE" id="PS50893"/>
    </source>
</evidence>
<dbReference type="PANTHER" id="PTHR43790">
    <property type="entry name" value="CARBOHYDRATE TRANSPORT ATP-BINDING PROTEIN MG119-RELATED"/>
    <property type="match status" value="1"/>
</dbReference>
<evidence type="ECO:0000256" key="8">
    <source>
        <dbReference type="ARBA" id="ARBA00022967"/>
    </source>
</evidence>
<organism evidence="11 12">
    <name type="scientific">Sphaerochaeta halotolerans</name>
    <dbReference type="NCBI Taxonomy" id="2293840"/>
    <lineage>
        <taxon>Bacteria</taxon>
        <taxon>Pseudomonadati</taxon>
        <taxon>Spirochaetota</taxon>
        <taxon>Spirochaetia</taxon>
        <taxon>Spirochaetales</taxon>
        <taxon>Sphaerochaetaceae</taxon>
        <taxon>Sphaerochaeta</taxon>
    </lineage>
</organism>
<dbReference type="InterPro" id="IPR027417">
    <property type="entry name" value="P-loop_NTPase"/>
</dbReference>
<keyword evidence="12" id="KW-1185">Reference proteome</keyword>
<dbReference type="FunFam" id="3.40.50.300:FF:000127">
    <property type="entry name" value="Ribose import ATP-binding protein RbsA"/>
    <property type="match status" value="1"/>
</dbReference>
<keyword evidence="4" id="KW-0762">Sugar transport</keyword>
<dbReference type="InterPro" id="IPR017871">
    <property type="entry name" value="ABC_transporter-like_CS"/>
</dbReference>
<evidence type="ECO:0000256" key="3">
    <source>
        <dbReference type="ARBA" id="ARBA00022475"/>
    </source>
</evidence>
<dbReference type="InterPro" id="IPR050107">
    <property type="entry name" value="ABC_carbohydrate_import_ATPase"/>
</dbReference>
<keyword evidence="5" id="KW-0677">Repeat</keyword>
<keyword evidence="9" id="KW-0472">Membrane</keyword>
<evidence type="ECO:0000256" key="9">
    <source>
        <dbReference type="ARBA" id="ARBA00023136"/>
    </source>
</evidence>
<evidence type="ECO:0000256" key="7">
    <source>
        <dbReference type="ARBA" id="ARBA00022840"/>
    </source>
</evidence>
<protein>
    <submittedName>
        <fullName evidence="11">ABC transporter ATP-binding protein</fullName>
    </submittedName>
</protein>
<reference evidence="12" key="1">
    <citation type="submission" date="2018-08" db="EMBL/GenBank/DDBJ databases">
        <authorList>
            <person name="Grouzdev D.S."/>
            <person name="Krutkina M.S."/>
        </authorList>
    </citation>
    <scope>NUCLEOTIDE SEQUENCE [LARGE SCALE GENOMIC DNA]</scope>
    <source>
        <strain evidence="12">4-11</strain>
    </source>
</reference>
<dbReference type="CDD" id="cd03216">
    <property type="entry name" value="ABC_Carb_Monos_I"/>
    <property type="match status" value="1"/>
</dbReference>
<feature type="domain" description="ABC transporter" evidence="10">
    <location>
        <begin position="4"/>
        <end position="239"/>
    </location>
</feature>
<dbReference type="AlphaFoldDB" id="A0A372ME72"/>
<dbReference type="SUPFAM" id="SSF52540">
    <property type="entry name" value="P-loop containing nucleoside triphosphate hydrolases"/>
    <property type="match status" value="2"/>
</dbReference>
<evidence type="ECO:0000313" key="12">
    <source>
        <dbReference type="Proteomes" id="UP000264002"/>
    </source>
</evidence>
<comment type="caution">
    <text evidence="11">The sequence shown here is derived from an EMBL/GenBank/DDBJ whole genome shotgun (WGS) entry which is preliminary data.</text>
</comment>
<dbReference type="GO" id="GO:0016887">
    <property type="term" value="F:ATP hydrolysis activity"/>
    <property type="evidence" value="ECO:0007669"/>
    <property type="project" value="InterPro"/>
</dbReference>
<evidence type="ECO:0000256" key="4">
    <source>
        <dbReference type="ARBA" id="ARBA00022597"/>
    </source>
</evidence>
<keyword evidence="6" id="KW-0547">Nucleotide-binding</keyword>
<dbReference type="Pfam" id="PF00005">
    <property type="entry name" value="ABC_tran"/>
    <property type="match status" value="2"/>
</dbReference>
<dbReference type="Proteomes" id="UP000264002">
    <property type="component" value="Unassembled WGS sequence"/>
</dbReference>
<dbReference type="InterPro" id="IPR003593">
    <property type="entry name" value="AAA+_ATPase"/>
</dbReference>
<comment type="subcellular location">
    <subcellularLocation>
        <location evidence="1">Cell membrane</location>
        <topology evidence="1">Peripheral membrane protein</topology>
    </subcellularLocation>
</comment>
<evidence type="ECO:0000313" key="11">
    <source>
        <dbReference type="EMBL" id="RFU94062.1"/>
    </source>
</evidence>
<feature type="domain" description="ABC transporter" evidence="10">
    <location>
        <begin position="252"/>
        <end position="497"/>
    </location>
</feature>
<dbReference type="SMART" id="SM00382">
    <property type="entry name" value="AAA"/>
    <property type="match status" value="1"/>
</dbReference>
<sequence>MAFLEMIDIDKAFFGKSANSKVNLYVDHGEIHALLGENGAGKTTLMNILYGIYQADGGSITLDGVLVQIKSPKDAINHKIGMVHQHFTLVPTLTVSENITLGLKSPGYPFVKRKQVDEEIRLLSERYNLAVDPTALVSSLSVGQQQRVEIIKVLYREAQLLILDEPTAVLTPQEVESLFDILKRLRAEGHSVIIITHHIAEVLSLTDRITVLRGGLKVGDVKTKETNEAELSQLMVGRRLNRMIRAKLPCTFDREGLSITAIQDAQESVGPISLEVPPGRIIGIAGVDGNGQKAFAELLLGIRKIKEGSLTLDGKNLEHLGVKQRRALGFGYISDDRLLDSLVLDMDMQENLLLTRYRGQECNHHHFIARKKLRELTEQAVKKYAIKSGSLEHPVRYLSGGNQQKLILARELAGNVKVVIACQPTRGLDVGSTEDVHKTLLELRSQGSSVILISSDLEEILDLSDNIAVMYRGTIVDVIEREGDVDLTYLGLLMAGSPARRNA</sequence>
<proteinExistence type="predicted"/>
<evidence type="ECO:0000256" key="2">
    <source>
        <dbReference type="ARBA" id="ARBA00022448"/>
    </source>
</evidence>
<accession>A0A372ME72</accession>
<evidence type="ECO:0000256" key="6">
    <source>
        <dbReference type="ARBA" id="ARBA00022741"/>
    </source>
</evidence>
<dbReference type="CDD" id="cd03215">
    <property type="entry name" value="ABC_Carb_Monos_II"/>
    <property type="match status" value="1"/>
</dbReference>
<dbReference type="PANTHER" id="PTHR43790:SF9">
    <property type="entry name" value="GALACTOFURANOSE TRANSPORTER ATP-BINDING PROTEIN YTFR"/>
    <property type="match status" value="1"/>
</dbReference>
<keyword evidence="2" id="KW-0813">Transport</keyword>
<dbReference type="Gene3D" id="3.40.50.300">
    <property type="entry name" value="P-loop containing nucleotide triphosphate hydrolases"/>
    <property type="match status" value="2"/>
</dbReference>
<keyword evidence="3" id="KW-1003">Cell membrane</keyword>
<evidence type="ECO:0000256" key="1">
    <source>
        <dbReference type="ARBA" id="ARBA00004202"/>
    </source>
</evidence>
<reference evidence="11 12" key="2">
    <citation type="submission" date="2018-09" db="EMBL/GenBank/DDBJ databases">
        <title>Genome of Sphaerochaeta halotolerans strain 4-11.</title>
        <authorList>
            <person name="Nazina T.N."/>
            <person name="Sokolova D.S."/>
        </authorList>
    </citation>
    <scope>NUCLEOTIDE SEQUENCE [LARGE SCALE GENOMIC DNA]</scope>
    <source>
        <strain evidence="11 12">4-11</strain>
    </source>
</reference>
<dbReference type="PROSITE" id="PS50893">
    <property type="entry name" value="ABC_TRANSPORTER_2"/>
    <property type="match status" value="2"/>
</dbReference>
<dbReference type="EMBL" id="QUWK01000013">
    <property type="protein sequence ID" value="RFU94062.1"/>
    <property type="molecule type" value="Genomic_DNA"/>
</dbReference>
<dbReference type="InterPro" id="IPR003439">
    <property type="entry name" value="ABC_transporter-like_ATP-bd"/>
</dbReference>
<evidence type="ECO:0000256" key="5">
    <source>
        <dbReference type="ARBA" id="ARBA00022737"/>
    </source>
</evidence>